<feature type="region of interest" description="Disordered" evidence="1">
    <location>
        <begin position="1"/>
        <end position="39"/>
    </location>
</feature>
<protein>
    <submittedName>
        <fullName evidence="2">Uncharacterized protein</fullName>
    </submittedName>
</protein>
<evidence type="ECO:0000256" key="1">
    <source>
        <dbReference type="SAM" id="MobiDB-lite"/>
    </source>
</evidence>
<organism evidence="2 3">
    <name type="scientific">Eumeta variegata</name>
    <name type="common">Bagworm moth</name>
    <name type="synonym">Eumeta japonica</name>
    <dbReference type="NCBI Taxonomy" id="151549"/>
    <lineage>
        <taxon>Eukaryota</taxon>
        <taxon>Metazoa</taxon>
        <taxon>Ecdysozoa</taxon>
        <taxon>Arthropoda</taxon>
        <taxon>Hexapoda</taxon>
        <taxon>Insecta</taxon>
        <taxon>Pterygota</taxon>
        <taxon>Neoptera</taxon>
        <taxon>Endopterygota</taxon>
        <taxon>Lepidoptera</taxon>
        <taxon>Glossata</taxon>
        <taxon>Ditrysia</taxon>
        <taxon>Tineoidea</taxon>
        <taxon>Psychidae</taxon>
        <taxon>Oiketicinae</taxon>
        <taxon>Eumeta</taxon>
    </lineage>
</organism>
<name>A0A4C1TSJ0_EUMVA</name>
<sequence length="117" mass="13142">MASQEKSRDTHKTLHDCRGRKRTMTSEQINDGASTPTTRTIEVTVPRQKWEKVAFVFTKTIEGKTNSRAILLCANTEPCAPKGDFESRETRSGFGNGGWLESHPGGRDQLRPLHERS</sequence>
<feature type="compositionally biased region" description="Basic and acidic residues" evidence="1">
    <location>
        <begin position="1"/>
        <end position="17"/>
    </location>
</feature>
<keyword evidence="3" id="KW-1185">Reference proteome</keyword>
<evidence type="ECO:0000313" key="3">
    <source>
        <dbReference type="Proteomes" id="UP000299102"/>
    </source>
</evidence>
<feature type="compositionally biased region" description="Polar residues" evidence="1">
    <location>
        <begin position="25"/>
        <end position="39"/>
    </location>
</feature>
<dbReference type="Proteomes" id="UP000299102">
    <property type="component" value="Unassembled WGS sequence"/>
</dbReference>
<evidence type="ECO:0000313" key="2">
    <source>
        <dbReference type="EMBL" id="GBP16982.1"/>
    </source>
</evidence>
<accession>A0A4C1TSJ0</accession>
<feature type="region of interest" description="Disordered" evidence="1">
    <location>
        <begin position="81"/>
        <end position="117"/>
    </location>
</feature>
<gene>
    <name evidence="2" type="ORF">EVAR_101996_1</name>
</gene>
<comment type="caution">
    <text evidence="2">The sequence shown here is derived from an EMBL/GenBank/DDBJ whole genome shotgun (WGS) entry which is preliminary data.</text>
</comment>
<dbReference type="AlphaFoldDB" id="A0A4C1TSJ0"/>
<proteinExistence type="predicted"/>
<reference evidence="2 3" key="1">
    <citation type="journal article" date="2019" name="Commun. Biol.">
        <title>The bagworm genome reveals a unique fibroin gene that provides high tensile strength.</title>
        <authorList>
            <person name="Kono N."/>
            <person name="Nakamura H."/>
            <person name="Ohtoshi R."/>
            <person name="Tomita M."/>
            <person name="Numata K."/>
            <person name="Arakawa K."/>
        </authorList>
    </citation>
    <scope>NUCLEOTIDE SEQUENCE [LARGE SCALE GENOMIC DNA]</scope>
</reference>
<feature type="compositionally biased region" description="Basic and acidic residues" evidence="1">
    <location>
        <begin position="104"/>
        <end position="117"/>
    </location>
</feature>
<dbReference type="EMBL" id="BGZK01000083">
    <property type="protein sequence ID" value="GBP16982.1"/>
    <property type="molecule type" value="Genomic_DNA"/>
</dbReference>